<feature type="compositionally biased region" description="Low complexity" evidence="1">
    <location>
        <begin position="65"/>
        <end position="95"/>
    </location>
</feature>
<accession>A0A1G6WLD8</accession>
<dbReference type="STRING" id="530584.SAMN05421630_1117"/>
<sequence length="291" mass="30625">MPWRARRGAAGARPAWRAWQGVPSGAGPAGRARRGGGAAGHSRVARPGWRGRGGVAGHSRGGAAGVAWPGRASPALRTPRSAPRSPRSAPRTPRSALERARSALRLPKPTLRSTRSALAWMGRSHRHQEQPQALTKPPSTAPPSFRRHQHHPHVSLEALMQLLLEAGELCCRFPAVRLPRFQCERNRAATLRFPTSGTALTGANADLGELDADLGSRSADLDDATADLDDATADLAAPNAELARLSADLGDAAAAPHARRATGSLGRPWLPGLPRSDRSCSASPPPHAALP</sequence>
<feature type="compositionally biased region" description="Low complexity" evidence="1">
    <location>
        <begin position="8"/>
        <end position="30"/>
    </location>
</feature>
<feature type="region of interest" description="Disordered" evidence="1">
    <location>
        <begin position="1"/>
        <end position="150"/>
    </location>
</feature>
<evidence type="ECO:0000313" key="2">
    <source>
        <dbReference type="EMBL" id="SDD66599.1"/>
    </source>
</evidence>
<feature type="region of interest" description="Disordered" evidence="1">
    <location>
        <begin position="258"/>
        <end position="291"/>
    </location>
</feature>
<dbReference type="AlphaFoldDB" id="A0A1G6WLD8"/>
<dbReference type="Proteomes" id="UP000199494">
    <property type="component" value="Unassembled WGS sequence"/>
</dbReference>
<gene>
    <name evidence="2" type="ORF">SAMN05421630_1117</name>
</gene>
<protein>
    <submittedName>
        <fullName evidence="2">Uncharacterized protein</fullName>
    </submittedName>
</protein>
<dbReference type="EMBL" id="FMZE01000011">
    <property type="protein sequence ID" value="SDD66599.1"/>
    <property type="molecule type" value="Genomic_DNA"/>
</dbReference>
<reference evidence="2 3" key="1">
    <citation type="submission" date="2016-10" db="EMBL/GenBank/DDBJ databases">
        <authorList>
            <person name="de Groot N.N."/>
        </authorList>
    </citation>
    <scope>NUCLEOTIDE SEQUENCE [LARGE SCALE GENOMIC DNA]</scope>
    <source>
        <strain evidence="2 3">CGMCC 4.5506</strain>
    </source>
</reference>
<feature type="compositionally biased region" description="Gly residues" evidence="1">
    <location>
        <begin position="50"/>
        <end position="64"/>
    </location>
</feature>
<evidence type="ECO:0000313" key="3">
    <source>
        <dbReference type="Proteomes" id="UP000199494"/>
    </source>
</evidence>
<proteinExistence type="predicted"/>
<name>A0A1G6WLD8_9PSEU</name>
<keyword evidence="3" id="KW-1185">Reference proteome</keyword>
<organism evidence="2 3">
    <name type="scientific">Prauserella marina</name>
    <dbReference type="NCBI Taxonomy" id="530584"/>
    <lineage>
        <taxon>Bacteria</taxon>
        <taxon>Bacillati</taxon>
        <taxon>Actinomycetota</taxon>
        <taxon>Actinomycetes</taxon>
        <taxon>Pseudonocardiales</taxon>
        <taxon>Pseudonocardiaceae</taxon>
        <taxon>Prauserella</taxon>
    </lineage>
</organism>
<evidence type="ECO:0000256" key="1">
    <source>
        <dbReference type="SAM" id="MobiDB-lite"/>
    </source>
</evidence>